<proteinExistence type="predicted"/>
<feature type="domain" description="RWP-RK" evidence="7">
    <location>
        <begin position="1"/>
        <end position="72"/>
    </location>
</feature>
<keyword evidence="6" id="KW-0539">Nucleus</keyword>
<comment type="caution">
    <text evidence="8">The sequence shown here is derived from an EMBL/GenBank/DDBJ whole genome shotgun (WGS) entry which is preliminary data.</text>
</comment>
<organism evidence="8 9">
    <name type="scientific">Artemisia annua</name>
    <name type="common">Sweet wormwood</name>
    <dbReference type="NCBI Taxonomy" id="35608"/>
    <lineage>
        <taxon>Eukaryota</taxon>
        <taxon>Viridiplantae</taxon>
        <taxon>Streptophyta</taxon>
        <taxon>Embryophyta</taxon>
        <taxon>Tracheophyta</taxon>
        <taxon>Spermatophyta</taxon>
        <taxon>Magnoliopsida</taxon>
        <taxon>eudicotyledons</taxon>
        <taxon>Gunneridae</taxon>
        <taxon>Pentapetalae</taxon>
        <taxon>asterids</taxon>
        <taxon>campanulids</taxon>
        <taxon>Asterales</taxon>
        <taxon>Asteraceae</taxon>
        <taxon>Asteroideae</taxon>
        <taxon>Anthemideae</taxon>
        <taxon>Artemisiinae</taxon>
        <taxon>Artemisia</taxon>
    </lineage>
</organism>
<evidence type="ECO:0000256" key="5">
    <source>
        <dbReference type="ARBA" id="ARBA00023163"/>
    </source>
</evidence>
<dbReference type="STRING" id="35608.A0A2U1PER6"/>
<dbReference type="GO" id="GO:0003700">
    <property type="term" value="F:DNA-binding transcription factor activity"/>
    <property type="evidence" value="ECO:0007669"/>
    <property type="project" value="InterPro"/>
</dbReference>
<evidence type="ECO:0000259" key="7">
    <source>
        <dbReference type="PROSITE" id="PS51519"/>
    </source>
</evidence>
<evidence type="ECO:0000256" key="4">
    <source>
        <dbReference type="ARBA" id="ARBA00023125"/>
    </source>
</evidence>
<dbReference type="PANTHER" id="PTHR46373:SF20">
    <property type="entry name" value="PROTEIN RKD1"/>
    <property type="match status" value="1"/>
</dbReference>
<evidence type="ECO:0000313" key="8">
    <source>
        <dbReference type="EMBL" id="PWA84278.1"/>
    </source>
</evidence>
<dbReference type="EMBL" id="PKPP01001245">
    <property type="protein sequence ID" value="PWA84278.1"/>
    <property type="molecule type" value="Genomic_DNA"/>
</dbReference>
<evidence type="ECO:0000256" key="2">
    <source>
        <dbReference type="ARBA" id="ARBA00023015"/>
    </source>
</evidence>
<keyword evidence="4" id="KW-0238">DNA-binding</keyword>
<sequence length="157" mass="18502">MSFSREIISHYFHVPLHQAAKHLNVGLSVFKLQCRNVGILRWPYCKLLSLQRLINYFQGQVGGAHTNGNLQEIIARLRDEKRQIEENTELPLSNNTKRLRQRLFKSNYRRRRNIKLNLPLAALIPENVEPLQVIYPNNYSGYEEIEFAYGSDYEEQE</sequence>
<evidence type="ECO:0000256" key="1">
    <source>
        <dbReference type="ARBA" id="ARBA00004049"/>
    </source>
</evidence>
<dbReference type="AlphaFoldDB" id="A0A2U1PER6"/>
<dbReference type="GO" id="GO:0003677">
    <property type="term" value="F:DNA binding"/>
    <property type="evidence" value="ECO:0007669"/>
    <property type="project" value="UniProtKB-KW"/>
</dbReference>
<dbReference type="Proteomes" id="UP000245207">
    <property type="component" value="Unassembled WGS sequence"/>
</dbReference>
<gene>
    <name evidence="8" type="ORF">CTI12_AA160390</name>
</gene>
<evidence type="ECO:0000256" key="3">
    <source>
        <dbReference type="ARBA" id="ARBA00023054"/>
    </source>
</evidence>
<protein>
    <submittedName>
        <fullName evidence="8">Plant regulator RWP-RK</fullName>
    </submittedName>
</protein>
<keyword evidence="3" id="KW-0175">Coiled coil</keyword>
<dbReference type="InterPro" id="IPR044607">
    <property type="entry name" value="RKD-like"/>
</dbReference>
<dbReference type="PROSITE" id="PS51519">
    <property type="entry name" value="RWP_RK"/>
    <property type="match status" value="1"/>
</dbReference>
<dbReference type="InterPro" id="IPR003035">
    <property type="entry name" value="RWP-RK_dom"/>
</dbReference>
<reference evidence="8 9" key="1">
    <citation type="journal article" date="2018" name="Mol. Plant">
        <title>The genome of Artemisia annua provides insight into the evolution of Asteraceae family and artemisinin biosynthesis.</title>
        <authorList>
            <person name="Shen Q."/>
            <person name="Zhang L."/>
            <person name="Liao Z."/>
            <person name="Wang S."/>
            <person name="Yan T."/>
            <person name="Shi P."/>
            <person name="Liu M."/>
            <person name="Fu X."/>
            <person name="Pan Q."/>
            <person name="Wang Y."/>
            <person name="Lv Z."/>
            <person name="Lu X."/>
            <person name="Zhang F."/>
            <person name="Jiang W."/>
            <person name="Ma Y."/>
            <person name="Chen M."/>
            <person name="Hao X."/>
            <person name="Li L."/>
            <person name="Tang Y."/>
            <person name="Lv G."/>
            <person name="Zhou Y."/>
            <person name="Sun X."/>
            <person name="Brodelius P.E."/>
            <person name="Rose J.K.C."/>
            <person name="Tang K."/>
        </authorList>
    </citation>
    <scope>NUCLEOTIDE SEQUENCE [LARGE SCALE GENOMIC DNA]</scope>
    <source>
        <strain evidence="9">cv. Huhao1</strain>
        <tissue evidence="8">Leaf</tissue>
    </source>
</reference>
<keyword evidence="9" id="KW-1185">Reference proteome</keyword>
<name>A0A2U1PER6_ARTAN</name>
<comment type="function">
    <text evidence="1">Putative transcription factor.</text>
</comment>
<dbReference type="Pfam" id="PF02042">
    <property type="entry name" value="RWP-RK"/>
    <property type="match status" value="1"/>
</dbReference>
<evidence type="ECO:0000256" key="6">
    <source>
        <dbReference type="ARBA" id="ARBA00023242"/>
    </source>
</evidence>
<dbReference type="OrthoDB" id="6270329at2759"/>
<dbReference type="PANTHER" id="PTHR46373">
    <property type="entry name" value="PROTEIN RKD4"/>
    <property type="match status" value="1"/>
</dbReference>
<keyword evidence="2" id="KW-0805">Transcription regulation</keyword>
<keyword evidence="5" id="KW-0804">Transcription</keyword>
<accession>A0A2U1PER6</accession>
<evidence type="ECO:0000313" key="9">
    <source>
        <dbReference type="Proteomes" id="UP000245207"/>
    </source>
</evidence>